<gene>
    <name evidence="3" type="ORF">QBC34DRAFT_385112</name>
</gene>
<dbReference type="InterPro" id="IPR046341">
    <property type="entry name" value="SET_dom_sf"/>
</dbReference>
<evidence type="ECO:0000313" key="4">
    <source>
        <dbReference type="Proteomes" id="UP001321760"/>
    </source>
</evidence>
<dbReference type="Gene3D" id="2.170.270.10">
    <property type="entry name" value="SET domain"/>
    <property type="match status" value="1"/>
</dbReference>
<dbReference type="Pfam" id="PF00856">
    <property type="entry name" value="SET"/>
    <property type="match status" value="1"/>
</dbReference>
<comment type="caution">
    <text evidence="3">The sequence shown here is derived from an EMBL/GenBank/DDBJ whole genome shotgun (WGS) entry which is preliminary data.</text>
</comment>
<feature type="chain" id="PRO_5043373083" evidence="1">
    <location>
        <begin position="21"/>
        <end position="429"/>
    </location>
</feature>
<dbReference type="CDD" id="cd20071">
    <property type="entry name" value="SET_SMYD"/>
    <property type="match status" value="1"/>
</dbReference>
<evidence type="ECO:0000256" key="1">
    <source>
        <dbReference type="SAM" id="SignalP"/>
    </source>
</evidence>
<proteinExistence type="predicted"/>
<keyword evidence="4" id="KW-1185">Reference proteome</keyword>
<dbReference type="PANTHER" id="PTHR47332">
    <property type="entry name" value="SET DOMAIN-CONTAINING PROTEIN 5"/>
    <property type="match status" value="1"/>
</dbReference>
<feature type="signal peptide" evidence="1">
    <location>
        <begin position="1"/>
        <end position="20"/>
    </location>
</feature>
<dbReference type="PROSITE" id="PS50280">
    <property type="entry name" value="SET"/>
    <property type="match status" value="1"/>
</dbReference>
<evidence type="ECO:0000259" key="2">
    <source>
        <dbReference type="PROSITE" id="PS50280"/>
    </source>
</evidence>
<dbReference type="Gene3D" id="1.25.40.10">
    <property type="entry name" value="Tetratricopeptide repeat domain"/>
    <property type="match status" value="1"/>
</dbReference>
<feature type="domain" description="SET" evidence="2">
    <location>
        <begin position="132"/>
        <end position="289"/>
    </location>
</feature>
<dbReference type="SUPFAM" id="SSF82199">
    <property type="entry name" value="SET domain"/>
    <property type="match status" value="1"/>
</dbReference>
<dbReference type="Proteomes" id="UP001321760">
    <property type="component" value="Unassembled WGS sequence"/>
</dbReference>
<sequence length="429" mass="47184">MAPTTTLLILTLSSLPLTLSLTLPNPQQCPPIPLSPLTPHTTTCSSALIDDSDTTPLSPTPWTLPPSCLTPRSILSTQKFCIYTSPSYNLGTGLSLLTTPQVATIIATAASDPLPAYHARHHLAHNGTLSPSQLTTLPYRILPLKGKGYGVLATRHIPKFTVIMTSYPAMVVDNTFMPPEAEEGPVEGWRAFSRMVEGLETAGDGRRFKDMARSGERGDVHVVEDLVRTNAFGLFLGGRDMKGVFPEVARINHGCDANSFPQFQSGDLGMRVVATRDIKPGEEITISYIPLGMPTKYRQRSLANWSFKCTCAMCTASHSALAASDARREKLADLYNKMEDSSTSLPQLKKLIEEFEDIVEKEGLEVKRGEYYQGFMMFHHARGDWKGALKYAEASLRRTEIFSDPQGAYAGGLRNDIKFLKDLIAGEEW</sequence>
<dbReference type="EMBL" id="MU865975">
    <property type="protein sequence ID" value="KAK4444587.1"/>
    <property type="molecule type" value="Genomic_DNA"/>
</dbReference>
<accession>A0AAV9G8U9</accession>
<dbReference type="InterPro" id="IPR053185">
    <property type="entry name" value="SET_domain_protein"/>
</dbReference>
<organism evidence="3 4">
    <name type="scientific">Podospora aff. communis PSN243</name>
    <dbReference type="NCBI Taxonomy" id="3040156"/>
    <lineage>
        <taxon>Eukaryota</taxon>
        <taxon>Fungi</taxon>
        <taxon>Dikarya</taxon>
        <taxon>Ascomycota</taxon>
        <taxon>Pezizomycotina</taxon>
        <taxon>Sordariomycetes</taxon>
        <taxon>Sordariomycetidae</taxon>
        <taxon>Sordariales</taxon>
        <taxon>Podosporaceae</taxon>
        <taxon>Podospora</taxon>
    </lineage>
</organism>
<reference evidence="3" key="1">
    <citation type="journal article" date="2023" name="Mol. Phylogenet. Evol.">
        <title>Genome-scale phylogeny and comparative genomics of the fungal order Sordariales.</title>
        <authorList>
            <person name="Hensen N."/>
            <person name="Bonometti L."/>
            <person name="Westerberg I."/>
            <person name="Brannstrom I.O."/>
            <person name="Guillou S."/>
            <person name="Cros-Aarteil S."/>
            <person name="Calhoun S."/>
            <person name="Haridas S."/>
            <person name="Kuo A."/>
            <person name="Mondo S."/>
            <person name="Pangilinan J."/>
            <person name="Riley R."/>
            <person name="LaButti K."/>
            <person name="Andreopoulos B."/>
            <person name="Lipzen A."/>
            <person name="Chen C."/>
            <person name="Yan M."/>
            <person name="Daum C."/>
            <person name="Ng V."/>
            <person name="Clum A."/>
            <person name="Steindorff A."/>
            <person name="Ohm R.A."/>
            <person name="Martin F."/>
            <person name="Silar P."/>
            <person name="Natvig D.O."/>
            <person name="Lalanne C."/>
            <person name="Gautier V."/>
            <person name="Ament-Velasquez S.L."/>
            <person name="Kruys A."/>
            <person name="Hutchinson M.I."/>
            <person name="Powell A.J."/>
            <person name="Barry K."/>
            <person name="Miller A.N."/>
            <person name="Grigoriev I.V."/>
            <person name="Debuchy R."/>
            <person name="Gladieux P."/>
            <person name="Hiltunen Thoren M."/>
            <person name="Johannesson H."/>
        </authorList>
    </citation>
    <scope>NUCLEOTIDE SEQUENCE</scope>
    <source>
        <strain evidence="3">PSN243</strain>
    </source>
</reference>
<dbReference type="PANTHER" id="PTHR47332:SF6">
    <property type="entry name" value="SET DOMAIN-CONTAINING PROTEIN"/>
    <property type="match status" value="1"/>
</dbReference>
<dbReference type="InterPro" id="IPR011990">
    <property type="entry name" value="TPR-like_helical_dom_sf"/>
</dbReference>
<dbReference type="InterPro" id="IPR001214">
    <property type="entry name" value="SET_dom"/>
</dbReference>
<reference evidence="3" key="2">
    <citation type="submission" date="2023-05" db="EMBL/GenBank/DDBJ databases">
        <authorList>
            <consortium name="Lawrence Berkeley National Laboratory"/>
            <person name="Steindorff A."/>
            <person name="Hensen N."/>
            <person name="Bonometti L."/>
            <person name="Westerberg I."/>
            <person name="Brannstrom I.O."/>
            <person name="Guillou S."/>
            <person name="Cros-Aarteil S."/>
            <person name="Calhoun S."/>
            <person name="Haridas S."/>
            <person name="Kuo A."/>
            <person name="Mondo S."/>
            <person name="Pangilinan J."/>
            <person name="Riley R."/>
            <person name="Labutti K."/>
            <person name="Andreopoulos B."/>
            <person name="Lipzen A."/>
            <person name="Chen C."/>
            <person name="Yanf M."/>
            <person name="Daum C."/>
            <person name="Ng V."/>
            <person name="Clum A."/>
            <person name="Ohm R."/>
            <person name="Martin F."/>
            <person name="Silar P."/>
            <person name="Natvig D."/>
            <person name="Lalanne C."/>
            <person name="Gautier V."/>
            <person name="Ament-Velasquez S.L."/>
            <person name="Kruys A."/>
            <person name="Hutchinson M.I."/>
            <person name="Powell A.J."/>
            <person name="Barry K."/>
            <person name="Miller A.N."/>
            <person name="Grigoriev I.V."/>
            <person name="Debuchy R."/>
            <person name="Gladieux P."/>
            <person name="Thoren M.H."/>
            <person name="Johannesson H."/>
        </authorList>
    </citation>
    <scope>NUCLEOTIDE SEQUENCE</scope>
    <source>
        <strain evidence="3">PSN243</strain>
    </source>
</reference>
<protein>
    <submittedName>
        <fullName evidence="3">SET domain-protein 5</fullName>
    </submittedName>
</protein>
<dbReference type="SMART" id="SM00317">
    <property type="entry name" value="SET"/>
    <property type="match status" value="1"/>
</dbReference>
<dbReference type="AlphaFoldDB" id="A0AAV9G8U9"/>
<evidence type="ECO:0000313" key="3">
    <source>
        <dbReference type="EMBL" id="KAK4444587.1"/>
    </source>
</evidence>
<keyword evidence="1" id="KW-0732">Signal</keyword>
<name>A0AAV9G8U9_9PEZI</name>